<evidence type="ECO:0000256" key="2">
    <source>
        <dbReference type="SAM" id="MobiDB-lite"/>
    </source>
</evidence>
<feature type="non-terminal residue" evidence="3">
    <location>
        <position position="323"/>
    </location>
</feature>
<evidence type="ECO:0008006" key="4">
    <source>
        <dbReference type="Google" id="ProtNLM"/>
    </source>
</evidence>
<feature type="region of interest" description="Disordered" evidence="2">
    <location>
        <begin position="1"/>
        <end position="33"/>
    </location>
</feature>
<keyword evidence="1" id="KW-0175">Coiled coil</keyword>
<name>A0A6L2P2A7_TANCI</name>
<feature type="region of interest" description="Disordered" evidence="2">
    <location>
        <begin position="303"/>
        <end position="323"/>
    </location>
</feature>
<accession>A0A6L2P2A7</accession>
<gene>
    <name evidence="3" type="ORF">Tci_063717</name>
</gene>
<organism evidence="3">
    <name type="scientific">Tanacetum cinerariifolium</name>
    <name type="common">Dalmatian daisy</name>
    <name type="synonym">Chrysanthemum cinerariifolium</name>
    <dbReference type="NCBI Taxonomy" id="118510"/>
    <lineage>
        <taxon>Eukaryota</taxon>
        <taxon>Viridiplantae</taxon>
        <taxon>Streptophyta</taxon>
        <taxon>Embryophyta</taxon>
        <taxon>Tracheophyta</taxon>
        <taxon>Spermatophyta</taxon>
        <taxon>Magnoliopsida</taxon>
        <taxon>eudicotyledons</taxon>
        <taxon>Gunneridae</taxon>
        <taxon>Pentapetalae</taxon>
        <taxon>asterids</taxon>
        <taxon>campanulids</taxon>
        <taxon>Asterales</taxon>
        <taxon>Asteraceae</taxon>
        <taxon>Asteroideae</taxon>
        <taxon>Anthemideae</taxon>
        <taxon>Anthemidinae</taxon>
        <taxon>Tanacetum</taxon>
    </lineage>
</organism>
<protein>
    <recommendedName>
        <fullName evidence="4">Reverse transcriptase domain-containing protein</fullName>
    </recommendedName>
</protein>
<proteinExistence type="predicted"/>
<comment type="caution">
    <text evidence="3">The sequence shown here is derived from an EMBL/GenBank/DDBJ whole genome shotgun (WGS) entry which is preliminary data.</text>
</comment>
<evidence type="ECO:0000313" key="3">
    <source>
        <dbReference type="EMBL" id="GEU91739.1"/>
    </source>
</evidence>
<evidence type="ECO:0000256" key="1">
    <source>
        <dbReference type="SAM" id="Coils"/>
    </source>
</evidence>
<sequence>MSSPNHPTSNIEDAFSSNFPDYTTASPGNISPDPSDNLSKYLFASLTISPFHNVQVYNDANKPSIPPQDPITPLAILPFHNVQVYNDVNKPPIPPQDHITPLDISPFHNVQVYNGANKPPIPPQDPITPPTILTPSLAYEAKSPDFDPFLIIKLKPRLRDVTVYYRFAVSTFPVKIVIKSSAFILEYLLQLPIRQHSELLAKFQAQEVEINRLKERVKNLEDQEGVIGDKSGDDAPIKGMRETNVPTGSGFIPTAGPPATIVSTGSEVGPTASPIVRRRKGKEIMVESDTPKKKKLQEHIDAQMARELEEQQEKEDLRMNEQI</sequence>
<feature type="coiled-coil region" evidence="1">
    <location>
        <begin position="196"/>
        <end position="223"/>
    </location>
</feature>
<dbReference type="AlphaFoldDB" id="A0A6L2P2A7"/>
<reference evidence="3" key="1">
    <citation type="journal article" date="2019" name="Sci. Rep.">
        <title>Draft genome of Tanacetum cinerariifolium, the natural source of mosquito coil.</title>
        <authorList>
            <person name="Yamashiro T."/>
            <person name="Shiraishi A."/>
            <person name="Satake H."/>
            <person name="Nakayama K."/>
        </authorList>
    </citation>
    <scope>NUCLEOTIDE SEQUENCE</scope>
</reference>
<dbReference type="EMBL" id="BKCJ010010473">
    <property type="protein sequence ID" value="GEU91739.1"/>
    <property type="molecule type" value="Genomic_DNA"/>
</dbReference>